<dbReference type="RefSeq" id="WP_114804245.1">
    <property type="nucleotide sequence ID" value="NZ_QQAV01000010.1"/>
</dbReference>
<dbReference type="EMBL" id="QQAV01000010">
    <property type="protein sequence ID" value="RDI20736.1"/>
    <property type="molecule type" value="Genomic_DNA"/>
</dbReference>
<comment type="caution">
    <text evidence="1">The sequence shown here is derived from an EMBL/GenBank/DDBJ whole genome shotgun (WGS) entry which is preliminary data.</text>
</comment>
<name>A0A370F886_9BURK</name>
<evidence type="ECO:0000313" key="2">
    <source>
        <dbReference type="Proteomes" id="UP000255265"/>
    </source>
</evidence>
<proteinExistence type="predicted"/>
<reference evidence="1 2" key="1">
    <citation type="submission" date="2018-07" db="EMBL/GenBank/DDBJ databases">
        <title>Genomic Encyclopedia of Type Strains, Phase IV (KMG-IV): sequencing the most valuable type-strain genomes for metagenomic binning, comparative biology and taxonomic classification.</title>
        <authorList>
            <person name="Goeker M."/>
        </authorList>
    </citation>
    <scope>NUCLEOTIDE SEQUENCE [LARGE SCALE GENOMIC DNA]</scope>
    <source>
        <strain evidence="1 2">DSM 21352</strain>
    </source>
</reference>
<keyword evidence="2" id="KW-1185">Reference proteome</keyword>
<protein>
    <submittedName>
        <fullName evidence="1">Uncharacterized protein</fullName>
    </submittedName>
</protein>
<sequence>MDKEWVVADVNVGRLCLRERDYDPRPSRKRMAAFLGWPDSREGFVIPPLQSARVVKIIDRGVLIAGFELRESAVDPKSIRRERFAQTWWCLPVLFDETPAAGPAALPGAKEDWRMRSSREYMERIGLLPRGSV</sequence>
<dbReference type="OrthoDB" id="8852215at2"/>
<accession>A0A370F886</accession>
<gene>
    <name evidence="1" type="ORF">DFR41_110144</name>
</gene>
<evidence type="ECO:0000313" key="1">
    <source>
        <dbReference type="EMBL" id="RDI20736.1"/>
    </source>
</evidence>
<organism evidence="1 2">
    <name type="scientific">Pseudacidovorax intermedius</name>
    <dbReference type="NCBI Taxonomy" id="433924"/>
    <lineage>
        <taxon>Bacteria</taxon>
        <taxon>Pseudomonadati</taxon>
        <taxon>Pseudomonadota</taxon>
        <taxon>Betaproteobacteria</taxon>
        <taxon>Burkholderiales</taxon>
        <taxon>Comamonadaceae</taxon>
        <taxon>Pseudacidovorax</taxon>
    </lineage>
</organism>
<dbReference type="AlphaFoldDB" id="A0A370F886"/>
<dbReference type="Proteomes" id="UP000255265">
    <property type="component" value="Unassembled WGS sequence"/>
</dbReference>